<evidence type="ECO:0000256" key="6">
    <source>
        <dbReference type="ARBA" id="ARBA00022884"/>
    </source>
</evidence>
<dbReference type="Proteomes" id="UP000237438">
    <property type="component" value="Unassembled WGS sequence"/>
</dbReference>
<accession>A0A2S4PLK7</accession>
<dbReference type="InterPro" id="IPR041588">
    <property type="entry name" value="Integrase_H2C2"/>
</dbReference>
<dbReference type="GO" id="GO:0003723">
    <property type="term" value="F:RNA binding"/>
    <property type="evidence" value="ECO:0007669"/>
    <property type="project" value="UniProtKB-KW"/>
</dbReference>
<keyword evidence="1" id="KW-0808">Transferase</keyword>
<keyword evidence="11" id="KW-1185">Reference proteome</keyword>
<name>A0A2S4PLK7_9PEZI</name>
<protein>
    <recommendedName>
        <fullName evidence="12">Integrase catalytic domain-containing protein</fullName>
    </recommendedName>
</protein>
<dbReference type="InterPro" id="IPR036397">
    <property type="entry name" value="RNaseH_sf"/>
</dbReference>
<dbReference type="Gene3D" id="1.10.340.70">
    <property type="match status" value="1"/>
</dbReference>
<evidence type="ECO:0000259" key="8">
    <source>
        <dbReference type="PROSITE" id="PS50878"/>
    </source>
</evidence>
<dbReference type="SUPFAM" id="SSF56672">
    <property type="entry name" value="DNA/RNA polymerases"/>
    <property type="match status" value="1"/>
</dbReference>
<keyword evidence="3" id="KW-0540">Nuclease</keyword>
<proteinExistence type="predicted"/>
<comment type="caution">
    <text evidence="10">The sequence shown here is derived from an EMBL/GenBank/DDBJ whole genome shotgun (WGS) entry which is preliminary data.</text>
</comment>
<dbReference type="Gene3D" id="3.30.420.10">
    <property type="entry name" value="Ribonuclease H-like superfamily/Ribonuclease H"/>
    <property type="match status" value="1"/>
</dbReference>
<feature type="domain" description="Reverse transcriptase" evidence="8">
    <location>
        <begin position="1"/>
        <end position="51"/>
    </location>
</feature>
<dbReference type="InterPro" id="IPR050951">
    <property type="entry name" value="Retrovirus_Pol_polyprotein"/>
</dbReference>
<dbReference type="Gene3D" id="3.30.70.270">
    <property type="match status" value="2"/>
</dbReference>
<dbReference type="EMBL" id="PEDP01002117">
    <property type="protein sequence ID" value="POS82904.1"/>
    <property type="molecule type" value="Genomic_DNA"/>
</dbReference>
<dbReference type="InterPro" id="IPR043128">
    <property type="entry name" value="Rev_trsase/Diguanyl_cyclase"/>
</dbReference>
<evidence type="ECO:0000313" key="11">
    <source>
        <dbReference type="Proteomes" id="UP000237438"/>
    </source>
</evidence>
<dbReference type="GO" id="GO:0016787">
    <property type="term" value="F:hydrolase activity"/>
    <property type="evidence" value="ECO:0007669"/>
    <property type="project" value="UniProtKB-KW"/>
</dbReference>
<dbReference type="GO" id="GO:0003964">
    <property type="term" value="F:RNA-directed DNA polymerase activity"/>
    <property type="evidence" value="ECO:0007669"/>
    <property type="project" value="UniProtKB-KW"/>
</dbReference>
<dbReference type="FunFam" id="3.30.70.270:FF:000026">
    <property type="entry name" value="Transposon Ty3-G Gag-Pol polyprotein"/>
    <property type="match status" value="1"/>
</dbReference>
<dbReference type="PANTHER" id="PTHR37984">
    <property type="entry name" value="PROTEIN CBG26694"/>
    <property type="match status" value="1"/>
</dbReference>
<evidence type="ECO:0000256" key="5">
    <source>
        <dbReference type="ARBA" id="ARBA00022801"/>
    </source>
</evidence>
<dbReference type="Pfam" id="PF17921">
    <property type="entry name" value="Integrase_H2C2"/>
    <property type="match status" value="1"/>
</dbReference>
<organism evidence="10 11">
    <name type="scientific">Erysiphe pulchra</name>
    <dbReference type="NCBI Taxonomy" id="225359"/>
    <lineage>
        <taxon>Eukaryota</taxon>
        <taxon>Fungi</taxon>
        <taxon>Dikarya</taxon>
        <taxon>Ascomycota</taxon>
        <taxon>Pezizomycotina</taxon>
        <taxon>Leotiomycetes</taxon>
        <taxon>Erysiphales</taxon>
        <taxon>Erysiphaceae</taxon>
        <taxon>Erysiphe</taxon>
    </lineage>
</organism>
<keyword evidence="7" id="KW-0695">RNA-directed DNA polymerase</keyword>
<dbReference type="Pfam" id="PF17917">
    <property type="entry name" value="RT_RNaseH"/>
    <property type="match status" value="1"/>
</dbReference>
<dbReference type="OrthoDB" id="5550292at2759"/>
<feature type="non-terminal residue" evidence="10">
    <location>
        <position position="985"/>
    </location>
</feature>
<dbReference type="CDD" id="cd09274">
    <property type="entry name" value="RNase_HI_RT_Ty3"/>
    <property type="match status" value="1"/>
</dbReference>
<dbReference type="PANTHER" id="PTHR37984:SF5">
    <property type="entry name" value="PROTEIN NYNRIN-LIKE"/>
    <property type="match status" value="1"/>
</dbReference>
<keyword evidence="2" id="KW-0548">Nucleotidyltransferase</keyword>
<evidence type="ECO:0008006" key="12">
    <source>
        <dbReference type="Google" id="ProtNLM"/>
    </source>
</evidence>
<dbReference type="Pfam" id="PF00665">
    <property type="entry name" value="rve"/>
    <property type="match status" value="1"/>
</dbReference>
<keyword evidence="6" id="KW-0694">RNA-binding</keyword>
<dbReference type="GO" id="GO:0005634">
    <property type="term" value="C:nucleus"/>
    <property type="evidence" value="ECO:0007669"/>
    <property type="project" value="UniProtKB-ARBA"/>
</dbReference>
<dbReference type="STRING" id="225359.A0A2S4PLK7"/>
<dbReference type="GO" id="GO:0004519">
    <property type="term" value="F:endonuclease activity"/>
    <property type="evidence" value="ECO:0007669"/>
    <property type="project" value="UniProtKB-KW"/>
</dbReference>
<sequence length="985" mass="115065">MDDVVIFSKSLQEHICHLQIIFRKVKEFNLKIQLDKSEFLSKSVEFLGHVITPDGISPNPTKLKAVENYPIPRTVKEIKSFLGLIGYYRRFIQNFAHIVSPLTKCLKKGSKIKTDDPEYEHSFHLCKELLTNAPILVYPDFNKPFTLTTDASNVAIGSVLSQCNHPVAYYSRTLNSAERNYSTIEKELLSILDSTKHFRPYLYGQSFTIETDHNPLVWLYKIKEPNSRLIRWKLKLDEFDFNIVHKKGKENKVADALSRVEINNRENENSLLSEGDLDIEIASILPNVNELPVLTDEELENILSSPNNQPNDEIDSNATIHSTQEDNGKVIPITESSVNIYPNRIILNIGEQYKLKFTKIFKKNTYNISIRQNFMKNDFSKFLEEILRPNETYGIFFRDDKLRIPFVRFCKKSFNYSVKFFISNTLLLDVPCEENQSEIISEYHDKNHNGISETYSHLSKKYYWPKMRNKITEIINKCELCLQSKYERHPYKLKFSGPLLAKRPFEVIHIDTFSFQNSKFLTIIDLFSKYAQSYFVKDGTALTMLNKLRHYFSHHNIPQKIVCDEGREFQNKTFTEFCKLNKINLHFTTVNNPSSNSPIERFHSTILEKLRVLKLSNPTENPANLMITATLIYNQSIHSATGYSPFHLLYGPYDKLPEFDLTMTVYEQYNEKRKQEILPFFDLIYKRNEDKAKKTLTRLNENRNDPPNLEQKEVYVERNRPRKTDPPFEKITVHQQNQNKISGLTSKSRETTAHIRNVKKLRKKRKGIKFITGNLDDDDLKTINENLEMLHKSKSSEIEKINKLTSFANHLSQRYSEDLTLLNENIIHTKFIFRNLASIDEFRTIVEYQIIQSESLLNILLMLERTISFAMNEIPNLEIIKVEELLSIESYLEHTYKTQQLSPIDVHLFKIIEFAKMAVIGTEETISFLLKIPILKQVIANYSRVYPLPNHQDIAVIPPKMFSIKIHNEEYWTDEPCKTTLGSSM</sequence>
<dbReference type="AlphaFoldDB" id="A0A2S4PLK7"/>
<feature type="domain" description="Integrase catalytic" evidence="9">
    <location>
        <begin position="500"/>
        <end position="653"/>
    </location>
</feature>
<evidence type="ECO:0000256" key="1">
    <source>
        <dbReference type="ARBA" id="ARBA00022679"/>
    </source>
</evidence>
<dbReference type="Pfam" id="PF00078">
    <property type="entry name" value="RVT_1"/>
    <property type="match status" value="1"/>
</dbReference>
<keyword evidence="5" id="KW-0378">Hydrolase</keyword>
<dbReference type="InterPro" id="IPR000477">
    <property type="entry name" value="RT_dom"/>
</dbReference>
<dbReference type="InterPro" id="IPR041373">
    <property type="entry name" value="RT_RNaseH"/>
</dbReference>
<evidence type="ECO:0000256" key="2">
    <source>
        <dbReference type="ARBA" id="ARBA00022695"/>
    </source>
</evidence>
<dbReference type="InterPro" id="IPR012337">
    <property type="entry name" value="RNaseH-like_sf"/>
</dbReference>
<dbReference type="SUPFAM" id="SSF53098">
    <property type="entry name" value="Ribonuclease H-like"/>
    <property type="match status" value="1"/>
</dbReference>
<dbReference type="PROSITE" id="PS50994">
    <property type="entry name" value="INTEGRASE"/>
    <property type="match status" value="1"/>
</dbReference>
<keyword evidence="4" id="KW-0255">Endonuclease</keyword>
<dbReference type="PROSITE" id="PS50878">
    <property type="entry name" value="RT_POL"/>
    <property type="match status" value="1"/>
</dbReference>
<reference evidence="10 11" key="1">
    <citation type="submission" date="2017-10" db="EMBL/GenBank/DDBJ databases">
        <title>Development of genomic resources for the powdery mildew, Erysiphe pulchra.</title>
        <authorList>
            <person name="Wadl P.A."/>
            <person name="Mack B.M."/>
            <person name="Moore G."/>
            <person name="Beltz S.B."/>
        </authorList>
    </citation>
    <scope>NUCLEOTIDE SEQUENCE [LARGE SCALE GENOMIC DNA]</scope>
    <source>
        <strain evidence="10">Cflorida</strain>
    </source>
</reference>
<dbReference type="GO" id="GO:0015074">
    <property type="term" value="P:DNA integration"/>
    <property type="evidence" value="ECO:0007669"/>
    <property type="project" value="InterPro"/>
</dbReference>
<gene>
    <name evidence="10" type="ORF">EPUL_005150</name>
</gene>
<evidence type="ECO:0000313" key="10">
    <source>
        <dbReference type="EMBL" id="POS82904.1"/>
    </source>
</evidence>
<evidence type="ECO:0000256" key="3">
    <source>
        <dbReference type="ARBA" id="ARBA00022722"/>
    </source>
</evidence>
<evidence type="ECO:0000256" key="7">
    <source>
        <dbReference type="ARBA" id="ARBA00022918"/>
    </source>
</evidence>
<evidence type="ECO:0000259" key="9">
    <source>
        <dbReference type="PROSITE" id="PS50994"/>
    </source>
</evidence>
<dbReference type="InterPro" id="IPR001584">
    <property type="entry name" value="Integrase_cat-core"/>
</dbReference>
<evidence type="ECO:0000256" key="4">
    <source>
        <dbReference type="ARBA" id="ARBA00022759"/>
    </source>
</evidence>
<dbReference type="InterPro" id="IPR043502">
    <property type="entry name" value="DNA/RNA_pol_sf"/>
</dbReference>